<dbReference type="AlphaFoldDB" id="A0A2K1P552"/>
<dbReference type="EMBL" id="AZRN01000036">
    <property type="protein sequence ID" value="PNR97876.1"/>
    <property type="molecule type" value="Genomic_DNA"/>
</dbReference>
<feature type="coiled-coil region" evidence="1">
    <location>
        <begin position="111"/>
        <end position="158"/>
    </location>
</feature>
<evidence type="ECO:0000313" key="4">
    <source>
        <dbReference type="Proteomes" id="UP000236604"/>
    </source>
</evidence>
<dbReference type="GO" id="GO:0004553">
    <property type="term" value="F:hydrolase activity, hydrolyzing O-glycosyl compounds"/>
    <property type="evidence" value="ECO:0007669"/>
    <property type="project" value="InterPro"/>
</dbReference>
<dbReference type="SMART" id="SM00257">
    <property type="entry name" value="LysM"/>
    <property type="match status" value="1"/>
</dbReference>
<evidence type="ECO:0000259" key="2">
    <source>
        <dbReference type="PROSITE" id="PS51782"/>
    </source>
</evidence>
<comment type="caution">
    <text evidence="3">The sequence shown here is derived from an EMBL/GenBank/DDBJ whole genome shotgun (WGS) entry which is preliminary data.</text>
</comment>
<evidence type="ECO:0000256" key="1">
    <source>
        <dbReference type="SAM" id="Coils"/>
    </source>
</evidence>
<dbReference type="InterPro" id="IPR018392">
    <property type="entry name" value="LysM"/>
</dbReference>
<organism evidence="3 4">
    <name type="scientific">Petrotoga mexicana DSM 14811</name>
    <dbReference type="NCBI Taxonomy" id="1122954"/>
    <lineage>
        <taxon>Bacteria</taxon>
        <taxon>Thermotogati</taxon>
        <taxon>Thermotogota</taxon>
        <taxon>Thermotogae</taxon>
        <taxon>Petrotogales</taxon>
        <taxon>Petrotogaceae</taxon>
        <taxon>Petrotoga</taxon>
    </lineage>
</organism>
<dbReference type="InterPro" id="IPR036779">
    <property type="entry name" value="LysM_dom_sf"/>
</dbReference>
<evidence type="ECO:0000313" key="3">
    <source>
        <dbReference type="EMBL" id="PNR97876.1"/>
    </source>
</evidence>
<dbReference type="Pfam" id="PF06725">
    <property type="entry name" value="3D"/>
    <property type="match status" value="1"/>
</dbReference>
<gene>
    <name evidence="3" type="ORF">X927_10130</name>
</gene>
<dbReference type="CDD" id="cd14486">
    <property type="entry name" value="3D_domain"/>
    <property type="match status" value="1"/>
</dbReference>
<dbReference type="Proteomes" id="UP000236604">
    <property type="component" value="Unassembled WGS sequence"/>
</dbReference>
<sequence length="597" mass="68059">MRKFFWIFLLGVVFFLSGCTVFQPTSQETTLPSENLELIQNQLDELDERLTQMEEKLNTLSDEIYQISKNNSYAYDMTKSLKDQYTNIDSRVVTLENYLYEGRSSESIDKLLDLDQRVQSLEDQINNMNQKNVNNTINTDLDQRVSQLEIQITELQNVVNNIPKNDQKILLDSVNSLTEKVNSLEQSFKNSEFYFLENGNIKELVQQEVDKLNLEKYVENIVDYKTEETVSKFYYKNQSEDILNVKSLENMVASLDKEVDNIKYELQKVITQPPNSLNEKYLGQIQNIEMKIDQLYSSVGEAEANYLFENSNEVRYQVKSGDTLISISNAFKLGNNGVQIILQANNLQSTNIKVGQELIIPVNNIEEYIRWPFPKTSPANYKNVVVRFGERNAAGVSSGIGVLVQTEQVYPVMPGRVIETGKLSNNNWYIKVDHGNAIISVIGNLKTPYVDEGKWVDSNTSLGIAQAGSIVTVELWKNGEPRDPLKLFYNMIGEFQATYYTEWDDKLVYSPTFRLTRSGEKPTPYKTIAADPDVLPLGTIVYIPELSDLPNNGYFEVQDTGAKVLGNKIDIYVNDVRLANNSLQNLTVYVVGRKSDV</sequence>
<dbReference type="InterPro" id="IPR016047">
    <property type="entry name" value="M23ase_b-sheet_dom"/>
</dbReference>
<dbReference type="PROSITE" id="PS51257">
    <property type="entry name" value="PROKAR_LIPOPROTEIN"/>
    <property type="match status" value="1"/>
</dbReference>
<proteinExistence type="predicted"/>
<dbReference type="Gene3D" id="1.20.5.170">
    <property type="match status" value="1"/>
</dbReference>
<accession>A0A2K1P552</accession>
<dbReference type="InterPro" id="IPR010611">
    <property type="entry name" value="3D_dom"/>
</dbReference>
<keyword evidence="4" id="KW-1185">Reference proteome</keyword>
<feature type="coiled-coil region" evidence="1">
    <location>
        <begin position="245"/>
        <end position="305"/>
    </location>
</feature>
<dbReference type="CDD" id="cd12797">
    <property type="entry name" value="M23_peptidase"/>
    <property type="match status" value="1"/>
</dbReference>
<protein>
    <recommendedName>
        <fullName evidence="2">LysM domain-containing protein</fullName>
    </recommendedName>
</protein>
<keyword evidence="1" id="KW-0175">Coiled coil</keyword>
<dbReference type="CDD" id="cd00118">
    <property type="entry name" value="LysM"/>
    <property type="match status" value="1"/>
</dbReference>
<dbReference type="SUPFAM" id="SSF51261">
    <property type="entry name" value="Duplicated hybrid motif"/>
    <property type="match status" value="1"/>
</dbReference>
<feature type="domain" description="LysM" evidence="2">
    <location>
        <begin position="314"/>
        <end position="360"/>
    </location>
</feature>
<dbReference type="RefSeq" id="WP_103077887.1">
    <property type="nucleotide sequence ID" value="NZ_AZRN01000036.1"/>
</dbReference>
<dbReference type="InterPro" id="IPR036908">
    <property type="entry name" value="RlpA-like_sf"/>
</dbReference>
<feature type="coiled-coil region" evidence="1">
    <location>
        <begin position="36"/>
        <end position="70"/>
    </location>
</feature>
<dbReference type="Gene3D" id="2.70.70.10">
    <property type="entry name" value="Glucose Permease (Domain IIA)"/>
    <property type="match status" value="1"/>
</dbReference>
<dbReference type="GO" id="GO:0019867">
    <property type="term" value="C:outer membrane"/>
    <property type="evidence" value="ECO:0007669"/>
    <property type="project" value="InterPro"/>
</dbReference>
<dbReference type="Gene3D" id="3.10.350.10">
    <property type="entry name" value="LysM domain"/>
    <property type="match status" value="1"/>
</dbReference>
<dbReference type="Gene3D" id="2.40.40.10">
    <property type="entry name" value="RlpA-like domain"/>
    <property type="match status" value="1"/>
</dbReference>
<name>A0A2K1P552_9BACT</name>
<dbReference type="GO" id="GO:0009254">
    <property type="term" value="P:peptidoglycan turnover"/>
    <property type="evidence" value="ECO:0007669"/>
    <property type="project" value="InterPro"/>
</dbReference>
<reference evidence="3 4" key="1">
    <citation type="submission" date="2013-12" db="EMBL/GenBank/DDBJ databases">
        <title>Comparative genomics of Petrotoga isolates.</title>
        <authorList>
            <person name="Nesbo C.L."/>
            <person name="Charchuk R."/>
            <person name="Chow K."/>
        </authorList>
    </citation>
    <scope>NUCLEOTIDE SEQUENCE [LARGE SCALE GENOMIC DNA]</scope>
    <source>
        <strain evidence="3 4">DSM 14811</strain>
    </source>
</reference>
<dbReference type="Pfam" id="PF01551">
    <property type="entry name" value="Peptidase_M23"/>
    <property type="match status" value="1"/>
</dbReference>
<dbReference type="SUPFAM" id="SSF50685">
    <property type="entry name" value="Barwin-like endoglucanases"/>
    <property type="match status" value="1"/>
</dbReference>
<dbReference type="InterPro" id="IPR011055">
    <property type="entry name" value="Dup_hybrid_motif"/>
</dbReference>
<dbReference type="PROSITE" id="PS51782">
    <property type="entry name" value="LYSM"/>
    <property type="match status" value="1"/>
</dbReference>
<dbReference type="Pfam" id="PF01476">
    <property type="entry name" value="LysM"/>
    <property type="match status" value="1"/>
</dbReference>